<dbReference type="PANTHER" id="PTHR35796">
    <property type="entry name" value="HYPOTHETICAL CYTOSOLIC PROTEIN"/>
    <property type="match status" value="1"/>
</dbReference>
<accession>A0A8T1TTG9</accession>
<sequence length="500" mass="55868">FLMMDATLPAPLRRVHSLEFLTNQDTKSDSLDDLDIHAAAQMVELFDVDQFLNDVSTPVSNTPGPHTVKLGNLIQAGSPFLPELSGVELTEIVSGRDVSKASDDAASEVTGSAPVANMAAVETKKTQRKTRKDEVIELRQSVKELTDQLEALKAIPFQESQPLNESGNVLSSRPTPPLWKYAAIRQLGRRRKAEEDNVMLREMLEMQVQEAKCLQRILKRRTKIQMMEDMLGMKRCKMSRIASTPTDNSQIFMTMLRETDKIYSRVDSHFIEKGVVELPCPGLERKVNRSAINGVVFEMKTRNLLPFSLQKTGKTARVVLNDIGTSGLKRIKDINTQIDFHARESEESRDTLVASYFSATPGNPNSSGAQVQKVMRMYVEEDCAVFIWKMVAEPKLRGSNAPIGYQLQSTLQVVMRPGETPTLTGDESTQLLIHFSASRHDTGVPISAEFREPGYMDGGIAVWEKLISQIPQEIESELIDDMCNTIEESNAEMTSLMRNS</sequence>
<dbReference type="VEuPathDB" id="FungiDB:PC110_g5712"/>
<feature type="non-terminal residue" evidence="1">
    <location>
        <position position="500"/>
    </location>
</feature>
<dbReference type="PANTHER" id="PTHR35796:SF3">
    <property type="entry name" value="BHLH DOMAIN-CONTAINING PROTEIN"/>
    <property type="match status" value="1"/>
</dbReference>
<reference evidence="1" key="1">
    <citation type="submission" date="2021-01" db="EMBL/GenBank/DDBJ databases">
        <title>Phytophthora aleatoria, a newly-described species from Pinus radiata is distinct from Phytophthora cactorum isolates based on comparative genomics.</title>
        <authorList>
            <person name="Mcdougal R."/>
            <person name="Panda P."/>
            <person name="Williams N."/>
            <person name="Studholme D.J."/>
        </authorList>
    </citation>
    <scope>NUCLEOTIDE SEQUENCE</scope>
    <source>
        <strain evidence="1">NZFS 3830</strain>
    </source>
</reference>
<dbReference type="EMBL" id="JAENGZ010001870">
    <property type="protein sequence ID" value="KAG6945862.1"/>
    <property type="molecule type" value="Genomic_DNA"/>
</dbReference>
<protein>
    <recommendedName>
        <fullName evidence="3">M96 mating-specific protein family</fullName>
    </recommendedName>
</protein>
<organism evidence="1 2">
    <name type="scientific">Phytophthora cactorum</name>
    <dbReference type="NCBI Taxonomy" id="29920"/>
    <lineage>
        <taxon>Eukaryota</taxon>
        <taxon>Sar</taxon>
        <taxon>Stramenopiles</taxon>
        <taxon>Oomycota</taxon>
        <taxon>Peronosporomycetes</taxon>
        <taxon>Peronosporales</taxon>
        <taxon>Peronosporaceae</taxon>
        <taxon>Phytophthora</taxon>
    </lineage>
</organism>
<evidence type="ECO:0000313" key="1">
    <source>
        <dbReference type="EMBL" id="KAG6945862.1"/>
    </source>
</evidence>
<name>A0A8T1TTG9_9STRA</name>
<evidence type="ECO:0000313" key="2">
    <source>
        <dbReference type="Proteomes" id="UP000688947"/>
    </source>
</evidence>
<evidence type="ECO:0008006" key="3">
    <source>
        <dbReference type="Google" id="ProtNLM"/>
    </source>
</evidence>
<dbReference type="AlphaFoldDB" id="A0A8T1TTG9"/>
<proteinExistence type="predicted"/>
<comment type="caution">
    <text evidence="1">The sequence shown here is derived from an EMBL/GenBank/DDBJ whole genome shotgun (WGS) entry which is preliminary data.</text>
</comment>
<dbReference type="OrthoDB" id="95755at2759"/>
<gene>
    <name evidence="1" type="ORF">JG687_00017044</name>
</gene>
<dbReference type="Proteomes" id="UP000688947">
    <property type="component" value="Unassembled WGS sequence"/>
</dbReference>